<evidence type="ECO:0000256" key="6">
    <source>
        <dbReference type="SAM" id="SignalP"/>
    </source>
</evidence>
<evidence type="ECO:0000256" key="5">
    <source>
        <dbReference type="SAM" id="Coils"/>
    </source>
</evidence>
<feature type="chain" id="PRO_5043396169" description="Geminin coiled-coil domain containing" evidence="6">
    <location>
        <begin position="23"/>
        <end position="306"/>
    </location>
</feature>
<dbReference type="PANTHER" id="PTHR13372">
    <property type="entry name" value="GEMININ"/>
    <property type="match status" value="1"/>
</dbReference>
<accession>A0AAW0MW36</accession>
<evidence type="ECO:0008006" key="9">
    <source>
        <dbReference type="Google" id="ProtNLM"/>
    </source>
</evidence>
<dbReference type="GO" id="GO:0045786">
    <property type="term" value="P:negative regulation of cell cycle"/>
    <property type="evidence" value="ECO:0007669"/>
    <property type="project" value="TreeGrafter"/>
</dbReference>
<dbReference type="InterPro" id="IPR059237">
    <property type="entry name" value="GemC1_CC"/>
</dbReference>
<evidence type="ECO:0000256" key="2">
    <source>
        <dbReference type="ARBA" id="ARBA00023054"/>
    </source>
</evidence>
<comment type="subcellular location">
    <subcellularLocation>
        <location evidence="1">Nucleus</location>
    </subcellularLocation>
</comment>
<gene>
    <name evidence="7" type="ORF">WMY93_029015</name>
</gene>
<evidence type="ECO:0000256" key="3">
    <source>
        <dbReference type="ARBA" id="ARBA00023242"/>
    </source>
</evidence>
<keyword evidence="2 5" id="KW-0175">Coiled coil</keyword>
<dbReference type="SUPFAM" id="SSF111469">
    <property type="entry name" value="Geminin coiled-coil domain"/>
    <property type="match status" value="1"/>
</dbReference>
<keyword evidence="3" id="KW-0539">Nucleus</keyword>
<evidence type="ECO:0000313" key="8">
    <source>
        <dbReference type="Proteomes" id="UP001460270"/>
    </source>
</evidence>
<keyword evidence="6" id="KW-0732">Signal</keyword>
<keyword evidence="8" id="KW-1185">Reference proteome</keyword>
<dbReference type="PANTHER" id="PTHR13372:SF2">
    <property type="entry name" value="GEMININ COILED-COIL DOMAIN-CONTAINING PROTEIN 1"/>
    <property type="match status" value="1"/>
</dbReference>
<evidence type="ECO:0000256" key="1">
    <source>
        <dbReference type="ARBA" id="ARBA00004123"/>
    </source>
</evidence>
<feature type="coiled-coil region" evidence="5">
    <location>
        <begin position="160"/>
        <end position="213"/>
    </location>
</feature>
<evidence type="ECO:0000256" key="4">
    <source>
        <dbReference type="ARBA" id="ARBA00023306"/>
    </source>
</evidence>
<protein>
    <recommendedName>
        <fullName evidence="9">Geminin coiled-coil domain containing</fullName>
    </recommendedName>
</protein>
<dbReference type="GO" id="GO:0008156">
    <property type="term" value="P:negative regulation of DNA replication"/>
    <property type="evidence" value="ECO:0007669"/>
    <property type="project" value="TreeGrafter"/>
</dbReference>
<organism evidence="7 8">
    <name type="scientific">Mugilogobius chulae</name>
    <name type="common">yellowstripe goby</name>
    <dbReference type="NCBI Taxonomy" id="88201"/>
    <lineage>
        <taxon>Eukaryota</taxon>
        <taxon>Metazoa</taxon>
        <taxon>Chordata</taxon>
        <taxon>Craniata</taxon>
        <taxon>Vertebrata</taxon>
        <taxon>Euteleostomi</taxon>
        <taxon>Actinopterygii</taxon>
        <taxon>Neopterygii</taxon>
        <taxon>Teleostei</taxon>
        <taxon>Neoteleostei</taxon>
        <taxon>Acanthomorphata</taxon>
        <taxon>Gobiaria</taxon>
        <taxon>Gobiiformes</taxon>
        <taxon>Gobioidei</taxon>
        <taxon>Gobiidae</taxon>
        <taxon>Gobionellinae</taxon>
        <taxon>Mugilogobius</taxon>
    </lineage>
</organism>
<reference evidence="8" key="1">
    <citation type="submission" date="2024-04" db="EMBL/GenBank/DDBJ databases">
        <title>Salinicola lusitanus LLJ914,a marine bacterium isolated from the Okinawa Trough.</title>
        <authorList>
            <person name="Li J."/>
        </authorList>
    </citation>
    <scope>NUCLEOTIDE SEQUENCE [LARGE SCALE GENOMIC DNA]</scope>
</reference>
<keyword evidence="4" id="KW-0131">Cell cycle</keyword>
<dbReference type="Gene3D" id="1.20.5.1180">
    <property type="entry name" value="Geminin coiled-coil domain"/>
    <property type="match status" value="1"/>
</dbReference>
<sequence>MRQIFRCVFVFDPVIVFMETLASFWSRDPCDLGQSRHEADALWVSHLSSFSPIFLKDKPLTHDSPSSVTGSSDRSGTSTVFAVSSGTAQAPSLRRDGAVPLNPDSWLWCELQSVPALNTPLRFDLMDRAVMKDSHYTDSTASSPVSCAMWTDLSPHLQRNKQLHDTLVQREEELARLQEENQKLRQFLNSSFVKDLEEKAKKLCVNVKRKRDLSSLSPPISKRVCRNLTADFCSESEPSLDLWVLKTLGLKDRDTIDTTTEQNQLYRSQTEDNTTNSNVFLSPITANMLQTPQDRMKRLKTAFLSI</sequence>
<dbReference type="Proteomes" id="UP001460270">
    <property type="component" value="Unassembled WGS sequence"/>
</dbReference>
<comment type="caution">
    <text evidence="7">The sequence shown here is derived from an EMBL/GenBank/DDBJ whole genome shotgun (WGS) entry which is preliminary data.</text>
</comment>
<dbReference type="AlphaFoldDB" id="A0AAW0MW36"/>
<proteinExistence type="predicted"/>
<name>A0AAW0MW36_9GOBI</name>
<evidence type="ECO:0000313" key="7">
    <source>
        <dbReference type="EMBL" id="KAK7882841.1"/>
    </source>
</evidence>
<dbReference type="CDD" id="cd22588">
    <property type="entry name" value="GemC1_CC"/>
    <property type="match status" value="1"/>
</dbReference>
<feature type="signal peptide" evidence="6">
    <location>
        <begin position="1"/>
        <end position="22"/>
    </location>
</feature>
<dbReference type="GO" id="GO:0005634">
    <property type="term" value="C:nucleus"/>
    <property type="evidence" value="ECO:0007669"/>
    <property type="project" value="UniProtKB-SubCell"/>
</dbReference>
<dbReference type="EMBL" id="JBBPFD010000021">
    <property type="protein sequence ID" value="KAK7882841.1"/>
    <property type="molecule type" value="Genomic_DNA"/>
</dbReference>